<dbReference type="Proteomes" id="UP000254720">
    <property type="component" value="Unassembled WGS sequence"/>
</dbReference>
<accession>A0A370GFY5</accession>
<proteinExistence type="predicted"/>
<comment type="caution">
    <text evidence="1">The sequence shown here is derived from an EMBL/GenBank/DDBJ whole genome shotgun (WGS) entry which is preliminary data.</text>
</comment>
<gene>
    <name evidence="1" type="ORF">C8D86_11347</name>
</gene>
<dbReference type="EMBL" id="QQAX01000013">
    <property type="protein sequence ID" value="RDI42718.1"/>
    <property type="molecule type" value="Genomic_DNA"/>
</dbReference>
<keyword evidence="2" id="KW-1185">Reference proteome</keyword>
<evidence type="ECO:0000313" key="1">
    <source>
        <dbReference type="EMBL" id="RDI42718.1"/>
    </source>
</evidence>
<reference evidence="1 2" key="1">
    <citation type="submission" date="2018-07" db="EMBL/GenBank/DDBJ databases">
        <title>Genomic Encyclopedia of Type Strains, Phase IV (KMG-IV): sequencing the most valuable type-strain genomes for metagenomic binning, comparative biology and taxonomic classification.</title>
        <authorList>
            <person name="Goeker M."/>
        </authorList>
    </citation>
    <scope>NUCLEOTIDE SEQUENCE [LARGE SCALE GENOMIC DNA]</scope>
    <source>
        <strain evidence="1 2">DSM 16500</strain>
    </source>
</reference>
<organism evidence="1 2">
    <name type="scientific">Aquicella lusitana</name>
    <dbReference type="NCBI Taxonomy" id="254246"/>
    <lineage>
        <taxon>Bacteria</taxon>
        <taxon>Pseudomonadati</taxon>
        <taxon>Pseudomonadota</taxon>
        <taxon>Gammaproteobacteria</taxon>
        <taxon>Legionellales</taxon>
        <taxon>Coxiellaceae</taxon>
        <taxon>Aquicella</taxon>
    </lineage>
</organism>
<protein>
    <submittedName>
        <fullName evidence="1">Uncharacterized protein</fullName>
    </submittedName>
</protein>
<dbReference type="AlphaFoldDB" id="A0A370GFY5"/>
<dbReference type="OrthoDB" id="5632628at2"/>
<sequence>MRARNKERFYVPVNMLSRILTEKNRYDWIANAIKNSIKGKYFDAYPSLSDAQETRKYPLKDKIRYVGIAEFELDSDAFKALPSSLVDLLDPIISAKTNEEKEERLKLFLKALYIDGFQFPLSILDDAKYEKEHLQSICYHSDTTSFALNQPPLLYLSQVHPSLRFLLMIDHKLFILENWRHYNAREPGCVADLFLAAATHVYNYVSASNSKKPLIELEDVIELQKTLSTALFKSSSEKRSGVIRQHYNAFPIYPDTATVAGIKELLIRIRKDKNPQGFMIGSYKRIPIISLACAGMVNWLFDGLIAKKKLPIPQSNDALKRADIFRELELMKAAAIDDVYHSLKDEVTITKQDIEKAVNQFLDDFAPYLRVAKGEYFWGNLRYYLQDMSSKTLHSPTRFELDFEITYARNRAYARAGDDGTGGVDISQYSDDDIESLANEIYSKIKEEGSLHLFPPEAGLAKQWALEAVDSYNKEIVRAGQLETRMKIIDCLAHELEILHLFHDVNCRTAYFLMNELFLACGIKWSTEYNPNRLDALGSDERMEQHKQGICRTDYIIANPDLLIKRNEQIDKVFLLKNMACNDLHAYFSPEQLKAVKFSDEYDGISMPFNGVLERERHAFSTMIDKLVKEYDLLCSLKTKFFNAGKCVYAQMREALKKLGKTQDFASFFQHVSFLEYNAKVRSDAERMKKLAGMEKKMQYNTHLSSVVPFSP</sequence>
<name>A0A370GFY5_9COXI</name>
<dbReference type="RefSeq" id="WP_147277491.1">
    <property type="nucleotide sequence ID" value="NZ_LR699114.1"/>
</dbReference>
<evidence type="ECO:0000313" key="2">
    <source>
        <dbReference type="Proteomes" id="UP000254720"/>
    </source>
</evidence>